<keyword evidence="2" id="KW-0732">Signal</keyword>
<dbReference type="InterPro" id="IPR004263">
    <property type="entry name" value="Exostosin"/>
</dbReference>
<comment type="similarity">
    <text evidence="1">Belongs to the glycosyltransferase 47 family.</text>
</comment>
<gene>
    <name evidence="4" type="primary">rib-1</name>
    <name evidence="4" type="ORF">SPIL2461_LOCUS14850</name>
</gene>
<feature type="signal peptide" evidence="2">
    <location>
        <begin position="1"/>
        <end position="16"/>
    </location>
</feature>
<sequence>MMLVLFSVLFVSPSSSSGCERKFYVLSLEETEARAPRLSRCSITTYAWRLQTELSASLCATADLHEADVLMVPGYTYTDCHWPHYNHDSCQKEGTYYRSGDKCYDDETMRDYAALRSQKDFDGKILALADSGDGIHGFPDRRLFHDPGFLVMRLGLPAWAHSPNNIALPSGPTPRCASAAGQKAMSEPLSSKKYFLTFKGHLSRNLRRIAAAKLHHNDMDVIIADANDEQYDFDDLLYSSVFGLVMEGDGLFSFRFNEAVCSGAIPVLVSSTQVPPFHDLVPFAETYGVLVEDEEVPELVVKLRALDLRIRSELRYQAAKVCNGYLKTFELQAKAVAQQLSRQPASAPRTSCAGGFYVLSFGEAEGLIPELEECQVYEYAARMHRAFLAVRGLGPHCWAQQLQEAGVVLVPGYSTRRPQEWAETRFQEGCSQEEVLSAYHRLQSHKEIRGKMLLLLDAGDFSIPADLDMAWLRVRPERDTFRLFHDLALPAEPATLSLQPEGMRSFLAPLDTKRYFLSCKGRLDEAGLPETVGHLGRHIILAPCLC</sequence>
<evidence type="ECO:0000256" key="1">
    <source>
        <dbReference type="ARBA" id="ARBA00010271"/>
    </source>
</evidence>
<dbReference type="Pfam" id="PF03016">
    <property type="entry name" value="Exostosin_GT47"/>
    <property type="match status" value="1"/>
</dbReference>
<evidence type="ECO:0000256" key="2">
    <source>
        <dbReference type="SAM" id="SignalP"/>
    </source>
</evidence>
<protein>
    <submittedName>
        <fullName evidence="4">Rib-1 protein</fullName>
    </submittedName>
</protein>
<evidence type="ECO:0000259" key="3">
    <source>
        <dbReference type="Pfam" id="PF03016"/>
    </source>
</evidence>
<reference evidence="4" key="1">
    <citation type="submission" date="2021-02" db="EMBL/GenBank/DDBJ databases">
        <authorList>
            <person name="Dougan E. K."/>
            <person name="Rhodes N."/>
            <person name="Thang M."/>
            <person name="Chan C."/>
        </authorList>
    </citation>
    <scope>NUCLEOTIDE SEQUENCE</scope>
</reference>
<proteinExistence type="inferred from homology"/>
<feature type="domain" description="Exostosin GT47" evidence="3">
    <location>
        <begin position="41"/>
        <end position="302"/>
    </location>
</feature>
<dbReference type="InterPro" id="IPR040911">
    <property type="entry name" value="Exostosin_GT47"/>
</dbReference>
<evidence type="ECO:0000313" key="4">
    <source>
        <dbReference type="EMBL" id="CAE7557045.1"/>
    </source>
</evidence>
<dbReference type="PANTHER" id="PTHR11062">
    <property type="entry name" value="EXOSTOSIN HEPARAN SULFATE GLYCOSYLTRANSFERASE -RELATED"/>
    <property type="match status" value="1"/>
</dbReference>
<keyword evidence="5" id="KW-1185">Reference proteome</keyword>
<accession>A0A812U0D1</accession>
<feature type="chain" id="PRO_5032444402" evidence="2">
    <location>
        <begin position="17"/>
        <end position="546"/>
    </location>
</feature>
<evidence type="ECO:0000313" key="5">
    <source>
        <dbReference type="Proteomes" id="UP000649617"/>
    </source>
</evidence>
<dbReference type="OrthoDB" id="416229at2759"/>
<dbReference type="Proteomes" id="UP000649617">
    <property type="component" value="Unassembled WGS sequence"/>
</dbReference>
<dbReference type="GO" id="GO:0016757">
    <property type="term" value="F:glycosyltransferase activity"/>
    <property type="evidence" value="ECO:0007669"/>
    <property type="project" value="InterPro"/>
</dbReference>
<organism evidence="4 5">
    <name type="scientific">Symbiodinium pilosum</name>
    <name type="common">Dinoflagellate</name>
    <dbReference type="NCBI Taxonomy" id="2952"/>
    <lineage>
        <taxon>Eukaryota</taxon>
        <taxon>Sar</taxon>
        <taxon>Alveolata</taxon>
        <taxon>Dinophyceae</taxon>
        <taxon>Suessiales</taxon>
        <taxon>Symbiodiniaceae</taxon>
        <taxon>Symbiodinium</taxon>
    </lineage>
</organism>
<name>A0A812U0D1_SYMPI</name>
<comment type="caution">
    <text evidence="4">The sequence shown here is derived from an EMBL/GenBank/DDBJ whole genome shotgun (WGS) entry which is preliminary data.</text>
</comment>
<dbReference type="AlphaFoldDB" id="A0A812U0D1"/>
<dbReference type="EMBL" id="CAJNIZ010035014">
    <property type="protein sequence ID" value="CAE7557045.1"/>
    <property type="molecule type" value="Genomic_DNA"/>
</dbReference>